<dbReference type="EMBL" id="JAACJP010000021">
    <property type="protein sequence ID" value="KAF5378187.1"/>
    <property type="molecule type" value="Genomic_DNA"/>
</dbReference>
<keyword evidence="4" id="KW-1185">Reference proteome</keyword>
<feature type="compositionally biased region" description="Low complexity" evidence="1">
    <location>
        <begin position="88"/>
        <end position="97"/>
    </location>
</feature>
<evidence type="ECO:0000256" key="2">
    <source>
        <dbReference type="SAM" id="Phobius"/>
    </source>
</evidence>
<proteinExistence type="predicted"/>
<organism evidence="3 4">
    <name type="scientific">Tricholomella constricta</name>
    <dbReference type="NCBI Taxonomy" id="117010"/>
    <lineage>
        <taxon>Eukaryota</taxon>
        <taxon>Fungi</taxon>
        <taxon>Dikarya</taxon>
        <taxon>Basidiomycota</taxon>
        <taxon>Agaricomycotina</taxon>
        <taxon>Agaricomycetes</taxon>
        <taxon>Agaricomycetidae</taxon>
        <taxon>Agaricales</taxon>
        <taxon>Tricholomatineae</taxon>
        <taxon>Lyophyllaceae</taxon>
        <taxon>Tricholomella</taxon>
    </lineage>
</organism>
<accession>A0A8H5M2A3</accession>
<dbReference type="OrthoDB" id="3199651at2759"/>
<keyword evidence="2" id="KW-0812">Transmembrane</keyword>
<evidence type="ECO:0000313" key="4">
    <source>
        <dbReference type="Proteomes" id="UP000565441"/>
    </source>
</evidence>
<comment type="caution">
    <text evidence="3">The sequence shown here is derived from an EMBL/GenBank/DDBJ whole genome shotgun (WGS) entry which is preliminary data.</text>
</comment>
<name>A0A8H5M2A3_9AGAR</name>
<dbReference type="Proteomes" id="UP000565441">
    <property type="component" value="Unassembled WGS sequence"/>
</dbReference>
<feature type="region of interest" description="Disordered" evidence="1">
    <location>
        <begin position="1"/>
        <end position="35"/>
    </location>
</feature>
<keyword evidence="2" id="KW-1133">Transmembrane helix</keyword>
<sequence>MSDPSPIRKRTASGSSNATADNLPPPRTSKAMKPVSAPLTHTRLHRLIYLLILLTTLLTAYYSYRVVQYKTEVGGWWNLALGRRPPQLQTQQPLQEQGSGTGFSKGRGRPGKPKVRCEEESVEERINSLARALGMPSKDLASAIAVAVREYVPPASLSSVAAHETGPAVQAMLKGAGYEHVKVKGAAADSQSTGVVSGVVGGMESFVGMDEP</sequence>
<feature type="transmembrane region" description="Helical" evidence="2">
    <location>
        <begin position="47"/>
        <end position="64"/>
    </location>
</feature>
<protein>
    <submittedName>
        <fullName evidence="3">Uncharacterized protein</fullName>
    </submittedName>
</protein>
<dbReference type="AlphaFoldDB" id="A0A8H5M2A3"/>
<keyword evidence="2" id="KW-0472">Membrane</keyword>
<gene>
    <name evidence="3" type="ORF">D9615_007552</name>
</gene>
<evidence type="ECO:0000313" key="3">
    <source>
        <dbReference type="EMBL" id="KAF5378187.1"/>
    </source>
</evidence>
<reference evidence="3 4" key="1">
    <citation type="journal article" date="2020" name="ISME J.">
        <title>Uncovering the hidden diversity of litter-decomposition mechanisms in mushroom-forming fungi.</title>
        <authorList>
            <person name="Floudas D."/>
            <person name="Bentzer J."/>
            <person name="Ahren D."/>
            <person name="Johansson T."/>
            <person name="Persson P."/>
            <person name="Tunlid A."/>
        </authorList>
    </citation>
    <scope>NUCLEOTIDE SEQUENCE [LARGE SCALE GENOMIC DNA]</scope>
    <source>
        <strain evidence="3 4">CBS 661.87</strain>
    </source>
</reference>
<feature type="region of interest" description="Disordered" evidence="1">
    <location>
        <begin position="88"/>
        <end position="117"/>
    </location>
</feature>
<evidence type="ECO:0000256" key="1">
    <source>
        <dbReference type="SAM" id="MobiDB-lite"/>
    </source>
</evidence>